<dbReference type="GO" id="GO:0051607">
    <property type="term" value="P:defense response to virus"/>
    <property type="evidence" value="ECO:0007669"/>
    <property type="project" value="TreeGrafter"/>
</dbReference>
<dbReference type="InterPro" id="IPR052784">
    <property type="entry name" value="Perforin-1_pore-forming"/>
</dbReference>
<reference evidence="4" key="2">
    <citation type="submission" date="2025-09" db="UniProtKB">
        <authorList>
            <consortium name="Ensembl"/>
        </authorList>
    </citation>
    <scope>IDENTIFICATION</scope>
</reference>
<dbReference type="PANTHER" id="PTHR46096:SF3">
    <property type="entry name" value="PERFORIN-1"/>
    <property type="match status" value="1"/>
</dbReference>
<dbReference type="InterPro" id="IPR000008">
    <property type="entry name" value="C2_dom"/>
</dbReference>
<dbReference type="GO" id="GO:0001771">
    <property type="term" value="P:immunological synapse formation"/>
    <property type="evidence" value="ECO:0007669"/>
    <property type="project" value="TreeGrafter"/>
</dbReference>
<dbReference type="Proteomes" id="UP000265000">
    <property type="component" value="Unplaced"/>
</dbReference>
<dbReference type="PANTHER" id="PTHR46096">
    <property type="entry name" value="PERFORIN-1"/>
    <property type="match status" value="1"/>
</dbReference>
<dbReference type="GeneTree" id="ENSGT00530000063725"/>
<dbReference type="SMART" id="SM00239">
    <property type="entry name" value="C2"/>
    <property type="match status" value="1"/>
</dbReference>
<dbReference type="SMART" id="SM00457">
    <property type="entry name" value="MACPF"/>
    <property type="match status" value="1"/>
</dbReference>
<proteinExistence type="predicted"/>
<evidence type="ECO:0000313" key="4">
    <source>
        <dbReference type="Ensembl" id="ENSFHEP00000011174.1"/>
    </source>
</evidence>
<name>A0A3Q2PEA6_FUNHE</name>
<dbReference type="STRING" id="8078.ENSFHEP00000011174"/>
<keyword evidence="1" id="KW-0732">Signal</keyword>
<feature type="domain" description="C2" evidence="2">
    <location>
        <begin position="376"/>
        <end position="501"/>
    </location>
</feature>
<dbReference type="SUPFAM" id="SSF49562">
    <property type="entry name" value="C2 domain (Calcium/lipid-binding domain, CaLB)"/>
    <property type="match status" value="1"/>
</dbReference>
<dbReference type="GO" id="GO:0001913">
    <property type="term" value="P:T cell mediated cytotoxicity"/>
    <property type="evidence" value="ECO:0007669"/>
    <property type="project" value="TreeGrafter"/>
</dbReference>
<dbReference type="AlphaFoldDB" id="A0A3Q2PEA6"/>
<dbReference type="GO" id="GO:0022829">
    <property type="term" value="F:wide pore channel activity"/>
    <property type="evidence" value="ECO:0007669"/>
    <property type="project" value="TreeGrafter"/>
</dbReference>
<dbReference type="Pfam" id="PF00168">
    <property type="entry name" value="C2"/>
    <property type="match status" value="1"/>
</dbReference>
<dbReference type="PROSITE" id="PS50004">
    <property type="entry name" value="C2"/>
    <property type="match status" value="1"/>
</dbReference>
<dbReference type="GO" id="GO:0016020">
    <property type="term" value="C:membrane"/>
    <property type="evidence" value="ECO:0007669"/>
    <property type="project" value="TreeGrafter"/>
</dbReference>
<evidence type="ECO:0000256" key="1">
    <source>
        <dbReference type="ARBA" id="ARBA00022729"/>
    </source>
</evidence>
<dbReference type="Ensembl" id="ENSFHET00000018094.1">
    <property type="protein sequence ID" value="ENSFHEP00000011174.1"/>
    <property type="gene ID" value="ENSFHEG00000012568.1"/>
</dbReference>
<evidence type="ECO:0000259" key="2">
    <source>
        <dbReference type="PROSITE" id="PS50004"/>
    </source>
</evidence>
<evidence type="ECO:0000313" key="5">
    <source>
        <dbReference type="Proteomes" id="UP000265000"/>
    </source>
</evidence>
<organism evidence="4 5">
    <name type="scientific">Fundulus heteroclitus</name>
    <name type="common">Killifish</name>
    <name type="synonym">Mummichog</name>
    <dbReference type="NCBI Taxonomy" id="8078"/>
    <lineage>
        <taxon>Eukaryota</taxon>
        <taxon>Metazoa</taxon>
        <taxon>Chordata</taxon>
        <taxon>Craniata</taxon>
        <taxon>Vertebrata</taxon>
        <taxon>Euteleostomi</taxon>
        <taxon>Actinopterygii</taxon>
        <taxon>Neopterygii</taxon>
        <taxon>Teleostei</taxon>
        <taxon>Neoteleostei</taxon>
        <taxon>Acanthomorphata</taxon>
        <taxon>Ovalentaria</taxon>
        <taxon>Atherinomorphae</taxon>
        <taxon>Cyprinodontiformes</taxon>
        <taxon>Fundulidae</taxon>
        <taxon>Fundulus</taxon>
    </lineage>
</organism>
<dbReference type="Pfam" id="PF01823">
    <property type="entry name" value="MACPF"/>
    <property type="match status" value="1"/>
</dbReference>
<dbReference type="InterPro" id="IPR020864">
    <property type="entry name" value="MACPF"/>
</dbReference>
<reference evidence="4" key="1">
    <citation type="submission" date="2025-08" db="UniProtKB">
        <authorList>
            <consortium name="Ensembl"/>
        </authorList>
    </citation>
    <scope>IDENTIFICATION</scope>
</reference>
<accession>A0A3Q2PEA6</accession>
<dbReference type="InterPro" id="IPR035892">
    <property type="entry name" value="C2_domain_sf"/>
</dbReference>
<feature type="domain" description="MACPF" evidence="3">
    <location>
        <begin position="18"/>
        <end position="361"/>
    </location>
</feature>
<keyword evidence="5" id="KW-1185">Reference proteome</keyword>
<dbReference type="PROSITE" id="PS51412">
    <property type="entry name" value="MACPF_2"/>
    <property type="match status" value="1"/>
</dbReference>
<dbReference type="Gene3D" id="2.60.40.150">
    <property type="entry name" value="C2 domain"/>
    <property type="match status" value="1"/>
</dbReference>
<protein>
    <submittedName>
        <fullName evidence="4">Perforin 1</fullName>
    </submittedName>
</protein>
<sequence length="582" mass="64796">MQGTQPTTIKLFMLRCKTTDRCKAAESAPGSMLAGQGFDVVTLQIKPAYVIDMNTWQRPNGSCTLCQNTLMKKQWQRLPAAVENWRCLKGNSTLSASLYGSSKAFILDSLTDVGPSWKQGLDLNDSALIVGGTQSEAARTVTDRSNQDKFSFVKQELWRSYYSYSVRKNPPLSPKFAQSIRSLPAQYNDTTQVKYMKFLATFGTHSMHKVVLGGRVKSVTSVKTCQATLEGFTEMEVRNCLNVEAAAAAGVKSPEIKPQRVYCRKATKKQPNLKTFSRKFNVRFTQVVGGSSGNKTNPLFSEKNFGKWKKGLTRKPGIIDYSLIPLYQLVKDPSRRSGLKLASEDYIQKNALKKQCSNNCVQGSTPSSHDPCTCACRPTSHVGSNCCPLQRSLAHLTVTVKSASGLWGDVLSKTDAFVKVFAGNQTFQTSVIYNNDDPQWDEEFYLGTVELLQMVEVKFEVWDEDDQWFDRQDDLLGSCATSVKAGSVTSVCPMNHGNFYFSYTAECAPGLRGTTCSEYSHLNNSSPSSNFKCRMSNYLILGIKILIPLADNLFYLLKSGKNTLTSKTFNLFLDQFLQCRNI</sequence>
<evidence type="ECO:0000259" key="3">
    <source>
        <dbReference type="PROSITE" id="PS51412"/>
    </source>
</evidence>